<dbReference type="Proteomes" id="UP000825935">
    <property type="component" value="Chromosome 1"/>
</dbReference>
<evidence type="ECO:0000313" key="2">
    <source>
        <dbReference type="Proteomes" id="UP000825935"/>
    </source>
</evidence>
<name>A0A8T2VK99_CERRI</name>
<dbReference type="EMBL" id="CM035406">
    <property type="protein sequence ID" value="KAH7447752.1"/>
    <property type="molecule type" value="Genomic_DNA"/>
</dbReference>
<accession>A0A8T2VK99</accession>
<organism evidence="1 2">
    <name type="scientific">Ceratopteris richardii</name>
    <name type="common">Triangle waterfern</name>
    <dbReference type="NCBI Taxonomy" id="49495"/>
    <lineage>
        <taxon>Eukaryota</taxon>
        <taxon>Viridiplantae</taxon>
        <taxon>Streptophyta</taxon>
        <taxon>Embryophyta</taxon>
        <taxon>Tracheophyta</taxon>
        <taxon>Polypodiopsida</taxon>
        <taxon>Polypodiidae</taxon>
        <taxon>Polypodiales</taxon>
        <taxon>Pteridineae</taxon>
        <taxon>Pteridaceae</taxon>
        <taxon>Parkerioideae</taxon>
        <taxon>Ceratopteris</taxon>
    </lineage>
</organism>
<keyword evidence="2" id="KW-1185">Reference proteome</keyword>
<comment type="caution">
    <text evidence="1">The sequence shown here is derived from an EMBL/GenBank/DDBJ whole genome shotgun (WGS) entry which is preliminary data.</text>
</comment>
<protein>
    <submittedName>
        <fullName evidence="1">Uncharacterized protein</fullName>
    </submittedName>
</protein>
<reference evidence="1" key="1">
    <citation type="submission" date="2021-08" db="EMBL/GenBank/DDBJ databases">
        <title>WGS assembly of Ceratopteris richardii.</title>
        <authorList>
            <person name="Marchant D.B."/>
            <person name="Chen G."/>
            <person name="Jenkins J."/>
            <person name="Shu S."/>
            <person name="Leebens-Mack J."/>
            <person name="Grimwood J."/>
            <person name="Schmutz J."/>
            <person name="Soltis P."/>
            <person name="Soltis D."/>
            <person name="Chen Z.-H."/>
        </authorList>
    </citation>
    <scope>NUCLEOTIDE SEQUENCE</scope>
    <source>
        <strain evidence="1">Whitten #5841</strain>
        <tissue evidence="1">Leaf</tissue>
    </source>
</reference>
<sequence>MARTRRHDSPSHQRSSMTQLHLQASLEVGRGVFVIINFTHDFIRKLGKGLSSSKCGNELVTCAAAALLASSLGKSRSVLLRFKSPELQYQVAHKLCFFIQPILVLVGYALFDQIVHNYEEY</sequence>
<evidence type="ECO:0000313" key="1">
    <source>
        <dbReference type="EMBL" id="KAH7447752.1"/>
    </source>
</evidence>
<gene>
    <name evidence="1" type="ORF">KP509_01G119600</name>
</gene>
<dbReference type="AlphaFoldDB" id="A0A8T2VK99"/>
<proteinExistence type="predicted"/>